<proteinExistence type="predicted"/>
<comment type="caution">
    <text evidence="2">The sequence shown here is derived from an EMBL/GenBank/DDBJ whole genome shotgun (WGS) entry which is preliminary data.</text>
</comment>
<reference evidence="2 3" key="1">
    <citation type="submission" date="2019-04" db="EMBL/GenBank/DDBJ databases">
        <authorList>
            <person name="Liu A."/>
        </authorList>
    </citation>
    <scope>NUCLEOTIDE SEQUENCE [LARGE SCALE GENOMIC DNA]</scope>
    <source>
        <strain evidence="2 3">RZ03</strain>
    </source>
</reference>
<evidence type="ECO:0000256" key="1">
    <source>
        <dbReference type="SAM" id="Phobius"/>
    </source>
</evidence>
<evidence type="ECO:0000313" key="3">
    <source>
        <dbReference type="Proteomes" id="UP000307602"/>
    </source>
</evidence>
<organism evidence="2 3">
    <name type="scientific">Flavivirga rizhaonensis</name>
    <dbReference type="NCBI Taxonomy" id="2559571"/>
    <lineage>
        <taxon>Bacteria</taxon>
        <taxon>Pseudomonadati</taxon>
        <taxon>Bacteroidota</taxon>
        <taxon>Flavobacteriia</taxon>
        <taxon>Flavobacteriales</taxon>
        <taxon>Flavobacteriaceae</taxon>
        <taxon>Flavivirga</taxon>
    </lineage>
</organism>
<protein>
    <submittedName>
        <fullName evidence="2">Uncharacterized protein</fullName>
    </submittedName>
</protein>
<dbReference type="GO" id="GO:0005975">
    <property type="term" value="P:carbohydrate metabolic process"/>
    <property type="evidence" value="ECO:0007669"/>
    <property type="project" value="UniProtKB-ARBA"/>
</dbReference>
<sequence>MNTKDKFQINFTYTRYNLRIKNPLELYNEIIFYKRRNKEIEKIQQILKKRKATFELVFSILVWVSLICILTSTKVYAQFKPKDVSDLVFFVESAIIDETHHVATCESEFCLNHPNSESAIITEQYCDVTDSCDEGCVRRWLDQSDYVPGGGFNPPEYTSGRNFGQDDKEKPCYISNCINGKPCMRGGPAYGDDGMGNYKFEQDKYLEIEGSDAVSLTGAFSIFLLAKPADQTATGDWSYFGLAAHYVTHRVSNNTIILRVGNTVPPSPVVTITTQGAVQLNQWQLIEIHRDDSGNITSFVNGVDTSVTGVNSGSGTFKIGYLLSNFKTGVTHGVASMHGDVAAFLVYNKKTSDTENTNVRAYFDVNYLANILHVESVSSAGINVFPNPIQDYVILKVKKSKDLFSMPDKNYPLVYNTLGEEIDTLIEKTDKGASMSFRIQFDDTISRGVYFVSFKGEIVKLIKV</sequence>
<keyword evidence="1" id="KW-1133">Transmembrane helix</keyword>
<accession>A0A4S1DT21</accession>
<name>A0A4S1DT21_9FLAO</name>
<dbReference type="InterPro" id="IPR013320">
    <property type="entry name" value="ConA-like_dom_sf"/>
</dbReference>
<dbReference type="SUPFAM" id="SSF49899">
    <property type="entry name" value="Concanavalin A-like lectins/glucanases"/>
    <property type="match status" value="1"/>
</dbReference>
<feature type="transmembrane region" description="Helical" evidence="1">
    <location>
        <begin position="52"/>
        <end position="72"/>
    </location>
</feature>
<keyword evidence="1" id="KW-0472">Membrane</keyword>
<evidence type="ECO:0000313" key="2">
    <source>
        <dbReference type="EMBL" id="TGV01180.1"/>
    </source>
</evidence>
<dbReference type="Gene3D" id="2.60.120.200">
    <property type="match status" value="1"/>
</dbReference>
<dbReference type="AlphaFoldDB" id="A0A4S1DT21"/>
<keyword evidence="3" id="KW-1185">Reference proteome</keyword>
<dbReference type="GO" id="GO:0004553">
    <property type="term" value="F:hydrolase activity, hydrolyzing O-glycosyl compounds"/>
    <property type="evidence" value="ECO:0007669"/>
    <property type="project" value="UniProtKB-ARBA"/>
</dbReference>
<dbReference type="Proteomes" id="UP000307602">
    <property type="component" value="Unassembled WGS sequence"/>
</dbReference>
<gene>
    <name evidence="2" type="ORF">EM932_16200</name>
</gene>
<dbReference type="EMBL" id="SRSO01000026">
    <property type="protein sequence ID" value="TGV01180.1"/>
    <property type="molecule type" value="Genomic_DNA"/>
</dbReference>
<dbReference type="OrthoDB" id="1153025at2"/>
<dbReference type="RefSeq" id="WP_135878251.1">
    <property type="nucleotide sequence ID" value="NZ_SRSO01000026.1"/>
</dbReference>
<keyword evidence="1" id="KW-0812">Transmembrane</keyword>